<dbReference type="Proteomes" id="UP000002015">
    <property type="component" value="Chromosome"/>
</dbReference>
<keyword evidence="1" id="KW-0805">Transcription regulation</keyword>
<evidence type="ECO:0000256" key="2">
    <source>
        <dbReference type="ARBA" id="ARBA00023125"/>
    </source>
</evidence>
<evidence type="ECO:0000256" key="3">
    <source>
        <dbReference type="ARBA" id="ARBA00023163"/>
    </source>
</evidence>
<dbReference type="GO" id="GO:0000976">
    <property type="term" value="F:transcription cis-regulatory region binding"/>
    <property type="evidence" value="ECO:0007669"/>
    <property type="project" value="TreeGrafter"/>
</dbReference>
<dbReference type="STRING" id="425104.Ssed_0203"/>
<dbReference type="AlphaFoldDB" id="A8FPP3"/>
<dbReference type="InterPro" id="IPR018060">
    <property type="entry name" value="HTH_AraC"/>
</dbReference>
<dbReference type="GO" id="GO:0005829">
    <property type="term" value="C:cytosol"/>
    <property type="evidence" value="ECO:0007669"/>
    <property type="project" value="TreeGrafter"/>
</dbReference>
<gene>
    <name evidence="5" type="ordered locus">Ssed_0203</name>
</gene>
<keyword evidence="2" id="KW-0238">DNA-binding</keyword>
<proteinExistence type="predicted"/>
<reference evidence="5 6" key="1">
    <citation type="submission" date="2007-08" db="EMBL/GenBank/DDBJ databases">
        <title>Complete sequence of Shewanella sediminis HAW-EB3.</title>
        <authorList>
            <consortium name="US DOE Joint Genome Institute"/>
            <person name="Copeland A."/>
            <person name="Lucas S."/>
            <person name="Lapidus A."/>
            <person name="Barry K."/>
            <person name="Glavina del Rio T."/>
            <person name="Dalin E."/>
            <person name="Tice H."/>
            <person name="Pitluck S."/>
            <person name="Chertkov O."/>
            <person name="Brettin T."/>
            <person name="Bruce D."/>
            <person name="Detter J.C."/>
            <person name="Han C."/>
            <person name="Schmutz J."/>
            <person name="Larimer F."/>
            <person name="Land M."/>
            <person name="Hauser L."/>
            <person name="Kyrpides N."/>
            <person name="Kim E."/>
            <person name="Zhao J.-S."/>
            <person name="Richardson P."/>
        </authorList>
    </citation>
    <scope>NUCLEOTIDE SEQUENCE [LARGE SCALE GENOMIC DNA]</scope>
    <source>
        <strain evidence="5 6">HAW-EB3</strain>
    </source>
</reference>
<feature type="domain" description="HTH araC/xylS-type" evidence="4">
    <location>
        <begin position="253"/>
        <end position="334"/>
    </location>
</feature>
<dbReference type="PANTHER" id="PTHR47894:SF4">
    <property type="entry name" value="HTH-TYPE TRANSCRIPTIONAL REGULATOR GADX"/>
    <property type="match status" value="1"/>
</dbReference>
<keyword evidence="6" id="KW-1185">Reference proteome</keyword>
<dbReference type="Gene3D" id="1.10.10.60">
    <property type="entry name" value="Homeodomain-like"/>
    <property type="match status" value="1"/>
</dbReference>
<dbReference type="SMART" id="SM00342">
    <property type="entry name" value="HTH_ARAC"/>
    <property type="match status" value="1"/>
</dbReference>
<evidence type="ECO:0000313" key="6">
    <source>
        <dbReference type="Proteomes" id="UP000002015"/>
    </source>
</evidence>
<dbReference type="SUPFAM" id="SSF46689">
    <property type="entry name" value="Homeodomain-like"/>
    <property type="match status" value="1"/>
</dbReference>
<dbReference type="Pfam" id="PF12833">
    <property type="entry name" value="HTH_18"/>
    <property type="match status" value="1"/>
</dbReference>
<protein>
    <submittedName>
        <fullName evidence="5">Conserved hypothetical AraC-type transcriptional regulator</fullName>
    </submittedName>
</protein>
<keyword evidence="3" id="KW-0804">Transcription</keyword>
<dbReference type="Pfam" id="PF12625">
    <property type="entry name" value="Arabinose_bd"/>
    <property type="match status" value="1"/>
</dbReference>
<name>A8FPP3_SHESH</name>
<sequence>MLPMKFNTSFIRVCYVKPVFDGVEQVYGLNHRALSIPDALMNEPMALIPFTQFGEWLSELALLTQDPAYIVKLEQQLNFDRLDISGIDLLSTPDLAMSIRRINYGIVSLQSGGSYYVSMSGKIMKWCYKNPYAFKQEKSYDSLRVAIMLLNALRHFLGGKYRPIQVRISGSAVAQRETEHLFKCPVIWNAAQTEIWLELDDMLQPLIEPQLENSPVTMTRSLFEKYLNMPQPHDTPKVLFEMVNYARFYGLPKIEDIAKLFNISKQQLQRRLQQQGFTFSALCSYIYSNQAIKYMLDGKSVAEISPLLGYANQQSFSRAFKRLRKCTPQQYLDRLNQNKPD</sequence>
<dbReference type="PROSITE" id="PS01124">
    <property type="entry name" value="HTH_ARAC_FAMILY_2"/>
    <property type="match status" value="1"/>
</dbReference>
<dbReference type="KEGG" id="sse:Ssed_0203"/>
<dbReference type="HOGENOM" id="CLU_047522_1_0_6"/>
<evidence type="ECO:0000256" key="1">
    <source>
        <dbReference type="ARBA" id="ARBA00023015"/>
    </source>
</evidence>
<dbReference type="eggNOG" id="COG2207">
    <property type="taxonomic scope" value="Bacteria"/>
</dbReference>
<evidence type="ECO:0000313" key="5">
    <source>
        <dbReference type="EMBL" id="ABV34816.1"/>
    </source>
</evidence>
<dbReference type="PANTHER" id="PTHR47894">
    <property type="entry name" value="HTH-TYPE TRANSCRIPTIONAL REGULATOR GADX"/>
    <property type="match status" value="1"/>
</dbReference>
<accession>A8FPP3</accession>
<dbReference type="GO" id="GO:0003700">
    <property type="term" value="F:DNA-binding transcription factor activity"/>
    <property type="evidence" value="ECO:0007669"/>
    <property type="project" value="InterPro"/>
</dbReference>
<evidence type="ECO:0000259" key="4">
    <source>
        <dbReference type="PROSITE" id="PS01124"/>
    </source>
</evidence>
<dbReference type="EMBL" id="CP000821">
    <property type="protein sequence ID" value="ABV34816.1"/>
    <property type="molecule type" value="Genomic_DNA"/>
</dbReference>
<dbReference type="InterPro" id="IPR032687">
    <property type="entry name" value="AraC-type_N"/>
</dbReference>
<dbReference type="InterPro" id="IPR009057">
    <property type="entry name" value="Homeodomain-like_sf"/>
</dbReference>
<organism evidence="5 6">
    <name type="scientific">Shewanella sediminis (strain HAW-EB3)</name>
    <dbReference type="NCBI Taxonomy" id="425104"/>
    <lineage>
        <taxon>Bacteria</taxon>
        <taxon>Pseudomonadati</taxon>
        <taxon>Pseudomonadota</taxon>
        <taxon>Gammaproteobacteria</taxon>
        <taxon>Alteromonadales</taxon>
        <taxon>Shewanellaceae</taxon>
        <taxon>Shewanella</taxon>
    </lineage>
</organism>